<dbReference type="SUPFAM" id="SSF53271">
    <property type="entry name" value="PRTase-like"/>
    <property type="match status" value="1"/>
</dbReference>
<evidence type="ECO:0000256" key="2">
    <source>
        <dbReference type="ARBA" id="ARBA00049402"/>
    </source>
</evidence>
<evidence type="ECO:0000259" key="4">
    <source>
        <dbReference type="Pfam" id="PF00156"/>
    </source>
</evidence>
<dbReference type="PATRIC" id="fig|1255043.3.peg.1623"/>
<dbReference type="Pfam" id="PF00156">
    <property type="entry name" value="Pribosyltran"/>
    <property type="match status" value="1"/>
</dbReference>
<organism evidence="5 6">
    <name type="scientific">Thioalkalivibrio nitratireducens (strain DSM 14787 / UNIQEM 213 / ALEN2)</name>
    <dbReference type="NCBI Taxonomy" id="1255043"/>
    <lineage>
        <taxon>Bacteria</taxon>
        <taxon>Pseudomonadati</taxon>
        <taxon>Pseudomonadota</taxon>
        <taxon>Gammaproteobacteria</taxon>
        <taxon>Chromatiales</taxon>
        <taxon>Ectothiorhodospiraceae</taxon>
        <taxon>Thioalkalivibrio</taxon>
    </lineage>
</organism>
<dbReference type="HOGENOM" id="CLU_073615_2_0_6"/>
<keyword evidence="3" id="KW-1133">Transmembrane helix</keyword>
<dbReference type="EMBL" id="CP003989">
    <property type="protein sequence ID" value="AGA33270.1"/>
    <property type="molecule type" value="Genomic_DNA"/>
</dbReference>
<dbReference type="InterPro" id="IPR000836">
    <property type="entry name" value="PRTase_dom"/>
</dbReference>
<evidence type="ECO:0000313" key="5">
    <source>
        <dbReference type="EMBL" id="AGA33270.1"/>
    </source>
</evidence>
<dbReference type="GO" id="GO:0004422">
    <property type="term" value="F:hypoxanthine phosphoribosyltransferase activity"/>
    <property type="evidence" value="ECO:0007669"/>
    <property type="project" value="TreeGrafter"/>
</dbReference>
<dbReference type="GO" id="GO:0052657">
    <property type="term" value="F:guanine phosphoribosyltransferase activity"/>
    <property type="evidence" value="ECO:0007669"/>
    <property type="project" value="RHEA"/>
</dbReference>
<dbReference type="CDD" id="cd06223">
    <property type="entry name" value="PRTases_typeI"/>
    <property type="match status" value="1"/>
</dbReference>
<accession>L0DWB3</accession>
<feature type="domain" description="Phosphoribosyltransferase" evidence="4">
    <location>
        <begin position="17"/>
        <end position="145"/>
    </location>
</feature>
<comment type="catalytic activity">
    <reaction evidence="1">
        <text>GMP + diphosphate = guanine + 5-phospho-alpha-D-ribose 1-diphosphate</text>
        <dbReference type="Rhea" id="RHEA:25424"/>
        <dbReference type="ChEBI" id="CHEBI:16235"/>
        <dbReference type="ChEBI" id="CHEBI:33019"/>
        <dbReference type="ChEBI" id="CHEBI:58017"/>
        <dbReference type="ChEBI" id="CHEBI:58115"/>
        <dbReference type="EC" id="2.4.2.8"/>
    </reaction>
    <physiologicalReaction direction="right-to-left" evidence="1">
        <dbReference type="Rhea" id="RHEA:25426"/>
    </physiologicalReaction>
</comment>
<dbReference type="Gene3D" id="3.40.50.2020">
    <property type="match status" value="1"/>
</dbReference>
<keyword evidence="3" id="KW-0472">Membrane</keyword>
<keyword evidence="6" id="KW-1185">Reference proteome</keyword>
<dbReference type="PANTHER" id="PTHR43340:SF1">
    <property type="entry name" value="HYPOXANTHINE PHOSPHORIBOSYLTRANSFERASE"/>
    <property type="match status" value="1"/>
</dbReference>
<dbReference type="PANTHER" id="PTHR43340">
    <property type="entry name" value="HYPOXANTHINE-GUANINE PHOSPHORIBOSYLTRANSFERASE"/>
    <property type="match status" value="1"/>
</dbReference>
<dbReference type="eggNOG" id="COG0634">
    <property type="taxonomic scope" value="Bacteria"/>
</dbReference>
<dbReference type="GO" id="GO:0046100">
    <property type="term" value="P:hypoxanthine metabolic process"/>
    <property type="evidence" value="ECO:0007669"/>
    <property type="project" value="TreeGrafter"/>
</dbReference>
<dbReference type="Proteomes" id="UP000010809">
    <property type="component" value="Chromosome"/>
</dbReference>
<dbReference type="InterPro" id="IPR029057">
    <property type="entry name" value="PRTase-like"/>
</dbReference>
<dbReference type="KEGG" id="tni:TVNIR_1604"/>
<evidence type="ECO:0000256" key="1">
    <source>
        <dbReference type="ARBA" id="ARBA00048811"/>
    </source>
</evidence>
<dbReference type="GO" id="GO:0032264">
    <property type="term" value="P:IMP salvage"/>
    <property type="evidence" value="ECO:0007669"/>
    <property type="project" value="TreeGrafter"/>
</dbReference>
<dbReference type="GO" id="GO:0000287">
    <property type="term" value="F:magnesium ion binding"/>
    <property type="evidence" value="ECO:0007669"/>
    <property type="project" value="TreeGrafter"/>
</dbReference>
<comment type="catalytic activity">
    <reaction evidence="2">
        <text>IMP + diphosphate = hypoxanthine + 5-phospho-alpha-D-ribose 1-diphosphate</text>
        <dbReference type="Rhea" id="RHEA:17973"/>
        <dbReference type="ChEBI" id="CHEBI:17368"/>
        <dbReference type="ChEBI" id="CHEBI:33019"/>
        <dbReference type="ChEBI" id="CHEBI:58017"/>
        <dbReference type="ChEBI" id="CHEBI:58053"/>
        <dbReference type="EC" id="2.4.2.8"/>
    </reaction>
    <physiologicalReaction direction="right-to-left" evidence="2">
        <dbReference type="Rhea" id="RHEA:17975"/>
    </physiologicalReaction>
</comment>
<protein>
    <submittedName>
        <fullName evidence="5">Hypoxanthine-guanine phosphoribosyltransferase</fullName>
        <ecNumber evidence="5">2.4.2.8</ecNumber>
    </submittedName>
</protein>
<name>L0DWB3_THIND</name>
<keyword evidence="5" id="KW-0808">Transferase</keyword>
<evidence type="ECO:0000256" key="3">
    <source>
        <dbReference type="SAM" id="Phobius"/>
    </source>
</evidence>
<dbReference type="EC" id="2.4.2.8" evidence="5"/>
<proteinExistence type="predicted"/>
<dbReference type="GO" id="GO:0032263">
    <property type="term" value="P:GMP salvage"/>
    <property type="evidence" value="ECO:0007669"/>
    <property type="project" value="TreeGrafter"/>
</dbReference>
<keyword evidence="3" id="KW-0812">Transmembrane</keyword>
<feature type="transmembrane region" description="Helical" evidence="3">
    <location>
        <begin position="44"/>
        <end position="65"/>
    </location>
</feature>
<reference evidence="5" key="1">
    <citation type="submission" date="2015-12" db="EMBL/GenBank/DDBJ databases">
        <authorList>
            <person name="Tikhonova T.V."/>
            <person name="Pavlov A.R."/>
            <person name="Beletsky A.V."/>
            <person name="Mardanov A.V."/>
            <person name="Sorokin D.Y."/>
            <person name="Ravin N.V."/>
            <person name="Popov V.O."/>
        </authorList>
    </citation>
    <scope>NUCLEOTIDE SEQUENCE</scope>
    <source>
        <strain evidence="5">DSM 14787</strain>
    </source>
</reference>
<evidence type="ECO:0000313" key="6">
    <source>
        <dbReference type="Proteomes" id="UP000010809"/>
    </source>
</evidence>
<sequence length="184" mass="20387">MISPDEARRVLREADCLHSRDAVETAIDRLAASTAEVLSERNPLVLGVMTGCVVLLGGLLSRWSFPMHLDYLHATRYRGKTRGGPQLHWLAQPQTPISGRTVVLVDDILDEGVTLDEIRRHCLNEGAEQVVSVVLVDKANPKRDPHIIADHAALQAPNRYLFGYGMDYHDYLRNAPGVFAVRGA</sequence>
<dbReference type="STRING" id="1255043.TVNIR_1604"/>
<dbReference type="GO" id="GO:0005829">
    <property type="term" value="C:cytosol"/>
    <property type="evidence" value="ECO:0007669"/>
    <property type="project" value="TreeGrafter"/>
</dbReference>
<gene>
    <name evidence="5" type="primary">hpt [H]</name>
    <name evidence="5" type="ordered locus">TVNIR_1604</name>
</gene>
<dbReference type="GO" id="GO:0006178">
    <property type="term" value="P:guanine salvage"/>
    <property type="evidence" value="ECO:0007669"/>
    <property type="project" value="TreeGrafter"/>
</dbReference>
<dbReference type="InterPro" id="IPR050408">
    <property type="entry name" value="HGPRT"/>
</dbReference>
<dbReference type="AlphaFoldDB" id="L0DWB3"/>
<dbReference type="NCBIfam" id="NF006605">
    <property type="entry name" value="PRK09162.1"/>
    <property type="match status" value="1"/>
</dbReference>
<keyword evidence="5" id="KW-0328">Glycosyltransferase</keyword>